<sequence>MTFDQLKDGELFSFAGVNFVKVTEESSYYNAVVDGSSSMASCFAGSEDVGEPLPTFASLAEGDVFTIKALSGAFIKCETSSSLYNAVALYRDSACFNFPQSQEVFLMKEVEEEE</sequence>
<protein>
    <submittedName>
        <fullName evidence="1">Uncharacterized protein</fullName>
    </submittedName>
</protein>
<gene>
    <name evidence="1" type="ORF">PP101_02</name>
</gene>
<keyword evidence="2" id="KW-1185">Reference proteome</keyword>
<organism evidence="1 2">
    <name type="scientific">Pectobacterium phage PP101</name>
    <dbReference type="NCBI Taxonomy" id="1916414"/>
    <lineage>
        <taxon>Viruses</taxon>
        <taxon>Duplodnaviria</taxon>
        <taxon>Heunggongvirae</taxon>
        <taxon>Uroviricota</taxon>
        <taxon>Caudoviricetes</taxon>
        <taxon>Chaseviridae</taxon>
        <taxon>Cleopatravirinae</taxon>
        <taxon>Suwonvirus</taxon>
        <taxon>Suwonvirus PP101</taxon>
    </lineage>
</organism>
<dbReference type="EMBL" id="KY087898">
    <property type="protein sequence ID" value="APD19670.1"/>
    <property type="molecule type" value="Genomic_DNA"/>
</dbReference>
<accession>A0A1J0MF02</accession>
<proteinExistence type="predicted"/>
<evidence type="ECO:0000313" key="2">
    <source>
        <dbReference type="Proteomes" id="UP000224355"/>
    </source>
</evidence>
<reference evidence="1 2" key="1">
    <citation type="submission" date="2018-04" db="EMBL/GenBank/DDBJ databases">
        <authorList>
            <person name="Shneider M.M."/>
            <person name="Kabanova A.P."/>
            <person name="Vo T.N.H."/>
            <person name="Korzhenkov A."/>
            <person name="Samarov N.I."/>
            <person name="Toshchakov S.V."/>
            <person name="Miroshnikov K.K."/>
            <person name="Ignatov A.N."/>
            <person name="Kulikov E.E."/>
            <person name="Miroshnikov K.A."/>
        </authorList>
    </citation>
    <scope>NUCLEOTIDE SEQUENCE [LARGE SCALE GENOMIC DNA]</scope>
</reference>
<dbReference type="Proteomes" id="UP000224355">
    <property type="component" value="Segment"/>
</dbReference>
<name>A0A1J0MF02_9CAUD</name>
<evidence type="ECO:0000313" key="1">
    <source>
        <dbReference type="EMBL" id="APD19670.1"/>
    </source>
</evidence>